<accession>A0ABS5QH03</accession>
<dbReference type="RefSeq" id="WP_213671554.1">
    <property type="nucleotide sequence ID" value="NZ_JAHCDA010000003.1"/>
</dbReference>
<evidence type="ECO:0000313" key="1">
    <source>
        <dbReference type="EMBL" id="MBS7812874.1"/>
    </source>
</evidence>
<name>A0ABS5QH03_9PROT</name>
<protein>
    <submittedName>
        <fullName evidence="1">Uncharacterized protein</fullName>
    </submittedName>
</protein>
<gene>
    <name evidence="1" type="ORF">KHU32_18135</name>
</gene>
<dbReference type="EMBL" id="JAHCDA010000003">
    <property type="protein sequence ID" value="MBS7812874.1"/>
    <property type="molecule type" value="Genomic_DNA"/>
</dbReference>
<proteinExistence type="predicted"/>
<organism evidence="1 2">
    <name type="scientific">Roseococcus pinisoli</name>
    <dbReference type="NCBI Taxonomy" id="2835040"/>
    <lineage>
        <taxon>Bacteria</taxon>
        <taxon>Pseudomonadati</taxon>
        <taxon>Pseudomonadota</taxon>
        <taxon>Alphaproteobacteria</taxon>
        <taxon>Acetobacterales</taxon>
        <taxon>Roseomonadaceae</taxon>
        <taxon>Roseococcus</taxon>
    </lineage>
</organism>
<sequence>MATRGLPAWPHLGHDSDALPEAERLLLDAARAWAAEGPAGPMAEAALILASAGTEGAALMLDPLLRCLPTLHLAGPLWPHVTESESALLLAVGAAQQGSRSLALGLLHRLAPPLTAYRALPLLVGLACALKRSGQVLATALEPSRLPRGM</sequence>
<comment type="caution">
    <text evidence="1">The sequence shown here is derived from an EMBL/GenBank/DDBJ whole genome shotgun (WGS) entry which is preliminary data.</text>
</comment>
<reference evidence="1 2" key="1">
    <citation type="submission" date="2021-05" db="EMBL/GenBank/DDBJ databases">
        <title>Roseococcus sp. XZZS9, whole genome shotgun sequencing project.</title>
        <authorList>
            <person name="Zhao G."/>
            <person name="Shen L."/>
        </authorList>
    </citation>
    <scope>NUCLEOTIDE SEQUENCE [LARGE SCALE GENOMIC DNA]</scope>
    <source>
        <strain evidence="1 2">XZZS9</strain>
    </source>
</reference>
<dbReference type="Proteomes" id="UP000766336">
    <property type="component" value="Unassembled WGS sequence"/>
</dbReference>
<keyword evidence="2" id="KW-1185">Reference proteome</keyword>
<evidence type="ECO:0000313" key="2">
    <source>
        <dbReference type="Proteomes" id="UP000766336"/>
    </source>
</evidence>